<name>A0A329RG63_9STRA</name>
<comment type="caution">
    <text evidence="4">The sequence shown here is derived from an EMBL/GenBank/DDBJ whole genome shotgun (WGS) entry which is preliminary data.</text>
</comment>
<dbReference type="SUPFAM" id="SSF55347">
    <property type="entry name" value="Glyceraldehyde-3-phosphate dehydrogenase-like, C-terminal domain"/>
    <property type="match status" value="1"/>
</dbReference>
<organism evidence="4 5">
    <name type="scientific">Phytophthora cactorum</name>
    <dbReference type="NCBI Taxonomy" id="29920"/>
    <lineage>
        <taxon>Eukaryota</taxon>
        <taxon>Sar</taxon>
        <taxon>Stramenopiles</taxon>
        <taxon>Oomycota</taxon>
        <taxon>Peronosporomycetes</taxon>
        <taxon>Peronosporales</taxon>
        <taxon>Peronosporaceae</taxon>
        <taxon>Phytophthora</taxon>
    </lineage>
</organism>
<comment type="similarity">
    <text evidence="1">Belongs to the glyceraldehyde-3-phosphate dehydrogenase family.</text>
</comment>
<dbReference type="STRING" id="29920.A0A329RG63"/>
<dbReference type="InterPro" id="IPR020831">
    <property type="entry name" value="GlycerAld/Erythrose_P_DH"/>
</dbReference>
<keyword evidence="5" id="KW-1185">Reference proteome</keyword>
<feature type="domain" description="Glyceraldehyde 3-phosphate dehydrogenase catalytic" evidence="3">
    <location>
        <begin position="87"/>
        <end position="142"/>
    </location>
</feature>
<dbReference type="VEuPathDB" id="FungiDB:PC110_g19823"/>
<dbReference type="InterPro" id="IPR036291">
    <property type="entry name" value="NAD(P)-bd_dom_sf"/>
</dbReference>
<dbReference type="Proteomes" id="UP000251314">
    <property type="component" value="Unassembled WGS sequence"/>
</dbReference>
<evidence type="ECO:0000259" key="3">
    <source>
        <dbReference type="Pfam" id="PF02800"/>
    </source>
</evidence>
<evidence type="ECO:0000256" key="1">
    <source>
        <dbReference type="ARBA" id="ARBA00007406"/>
    </source>
</evidence>
<dbReference type="GO" id="GO:0004365">
    <property type="term" value="F:glyceraldehyde-3-phosphate dehydrogenase (NAD+) (phosphorylating) activity"/>
    <property type="evidence" value="ECO:0007669"/>
    <property type="project" value="TreeGrafter"/>
</dbReference>
<dbReference type="SUPFAM" id="SSF51735">
    <property type="entry name" value="NAD(P)-binding Rossmann-fold domains"/>
    <property type="match status" value="1"/>
</dbReference>
<sequence>PPKDSTPTYMMGVNHKDYDGSPPVVSNASYTTNCLAPLAKMVNDKLGIVEGDDGHATTATLLPIIIPSAPIDEIVGKVLPVLNGKHRDMVAAVKAASEGELAGILTYKEDQVVSNDFLHDKRSIMFDADVCIALNDNFVTHVSCGTTTSEATRTVPGRDERPKL</sequence>
<evidence type="ECO:0000256" key="2">
    <source>
        <dbReference type="ARBA" id="ARBA00023002"/>
    </source>
</evidence>
<evidence type="ECO:0000313" key="4">
    <source>
        <dbReference type="EMBL" id="RAW23743.1"/>
    </source>
</evidence>
<dbReference type="Gene3D" id="3.40.50.720">
    <property type="entry name" value="NAD(P)-binding Rossmann-like Domain"/>
    <property type="match status" value="1"/>
</dbReference>
<dbReference type="Gene3D" id="3.30.360.10">
    <property type="entry name" value="Dihydrodipicolinate Reductase, domain 2"/>
    <property type="match status" value="1"/>
</dbReference>
<proteinExistence type="inferred from homology"/>
<dbReference type="PANTHER" id="PTHR10836:SF76">
    <property type="entry name" value="GLYCERALDEHYDE-3-PHOSPHATE DEHYDROGENASE-RELATED"/>
    <property type="match status" value="1"/>
</dbReference>
<dbReference type="InterPro" id="IPR020829">
    <property type="entry name" value="GlycerAld_3-P_DH_cat"/>
</dbReference>
<dbReference type="Pfam" id="PF02800">
    <property type="entry name" value="Gp_dh_C"/>
    <property type="match status" value="1"/>
</dbReference>
<dbReference type="GO" id="GO:0005829">
    <property type="term" value="C:cytosol"/>
    <property type="evidence" value="ECO:0007669"/>
    <property type="project" value="TreeGrafter"/>
</dbReference>
<accession>A0A329RG63</accession>
<reference evidence="4 5" key="1">
    <citation type="submission" date="2018-01" db="EMBL/GenBank/DDBJ databases">
        <title>Draft genome of the strawberry crown rot pathogen Phytophthora cactorum.</title>
        <authorList>
            <person name="Armitage A.D."/>
            <person name="Lysoe E."/>
            <person name="Nellist C.F."/>
            <person name="Harrison R.J."/>
            <person name="Brurberg M.B."/>
        </authorList>
    </citation>
    <scope>NUCLEOTIDE SEQUENCE [LARGE SCALE GENOMIC DNA]</scope>
    <source>
        <strain evidence="4 5">10300</strain>
    </source>
</reference>
<feature type="non-terminal residue" evidence="4">
    <location>
        <position position="1"/>
    </location>
</feature>
<keyword evidence="2" id="KW-0560">Oxidoreductase</keyword>
<gene>
    <name evidence="4" type="ORF">PC110_g19823</name>
</gene>
<dbReference type="EMBL" id="MJFZ01000999">
    <property type="protein sequence ID" value="RAW23743.1"/>
    <property type="molecule type" value="Genomic_DNA"/>
</dbReference>
<dbReference type="GO" id="GO:0006096">
    <property type="term" value="P:glycolytic process"/>
    <property type="evidence" value="ECO:0007669"/>
    <property type="project" value="TreeGrafter"/>
</dbReference>
<protein>
    <recommendedName>
        <fullName evidence="3">Glyceraldehyde 3-phosphate dehydrogenase catalytic domain-containing protein</fullName>
    </recommendedName>
</protein>
<dbReference type="OrthoDB" id="93088at2759"/>
<evidence type="ECO:0000313" key="5">
    <source>
        <dbReference type="Proteomes" id="UP000251314"/>
    </source>
</evidence>
<dbReference type="AlphaFoldDB" id="A0A329RG63"/>
<dbReference type="PANTHER" id="PTHR10836">
    <property type="entry name" value="GLYCERALDEHYDE 3-PHOSPHATE DEHYDROGENASE"/>
    <property type="match status" value="1"/>
</dbReference>